<organism evidence="1 2">
    <name type="scientific">Clytia hemisphaerica</name>
    <dbReference type="NCBI Taxonomy" id="252671"/>
    <lineage>
        <taxon>Eukaryota</taxon>
        <taxon>Metazoa</taxon>
        <taxon>Cnidaria</taxon>
        <taxon>Hydrozoa</taxon>
        <taxon>Hydroidolina</taxon>
        <taxon>Leptothecata</taxon>
        <taxon>Obeliida</taxon>
        <taxon>Clytiidae</taxon>
        <taxon>Clytia</taxon>
    </lineage>
</organism>
<reference evidence="1" key="1">
    <citation type="submission" date="2021-01" db="UniProtKB">
        <authorList>
            <consortium name="EnsemblMetazoa"/>
        </authorList>
    </citation>
    <scope>IDENTIFICATION</scope>
</reference>
<dbReference type="CDD" id="cd23767">
    <property type="entry name" value="IQCD"/>
    <property type="match status" value="1"/>
</dbReference>
<sequence>MFNQRDVQRLSIASGMPELTDKNKIYPFLTKYERQKILLISECEEERRIAASIEIQRVWRGLRTRKLLFSILKPAPSEWSSSYLSTVYTASPTVSDIRMSLNPSRLSERINSSMSQVFSKIAMSYQRYAEEGHPKIDRKQMLTFQGFCAWSIQNWFREIMANRTPHAHTPRPKRHFTTLDAVVAVQRFWRRNVNIQVFKYYKDLINFRCQGDAKYMLRCINPKECDLLDSSSGVHVRFRLGGVKFPPTVYYKIFSHINVADVCSFAPRDYTKRKEVPSKFVHNVKLEGYIENNEQPEDWYQRIENNGWRPVTNRTLKYLSQDSIPYESNRKKIEYNHDKLQRRQDVERKKKKKKIEWMQKMYKAGILQTKGKQVQEVKELVDTAAMGVFQSVEQHGIEAVEDWEVDELLQWTNGLNFDSYLEDWHEYGTTQIKEIKKDTLEDEEKI</sequence>
<accession>A0A7M5UMJ2</accession>
<dbReference type="EnsemblMetazoa" id="CLYHEMT001304.1">
    <property type="protein sequence ID" value="CLYHEMP001304.1"/>
    <property type="gene ID" value="CLYHEMG001304"/>
</dbReference>
<dbReference type="GeneID" id="136807192"/>
<proteinExistence type="predicted"/>
<dbReference type="OrthoDB" id="5961151at2759"/>
<dbReference type="PANTHER" id="PTHR33504:SF2">
    <property type="entry name" value="PROTEIN MFI"/>
    <property type="match status" value="1"/>
</dbReference>
<dbReference type="PROSITE" id="PS50096">
    <property type="entry name" value="IQ"/>
    <property type="match status" value="1"/>
</dbReference>
<name>A0A7M5UMJ2_9CNID</name>
<evidence type="ECO:0000313" key="1">
    <source>
        <dbReference type="EnsemblMetazoa" id="CLYHEMP001304.1"/>
    </source>
</evidence>
<keyword evidence="2" id="KW-1185">Reference proteome</keyword>
<dbReference type="PANTHER" id="PTHR33504">
    <property type="entry name" value="NADH DEHYDROGENASE (UBIQUINONE) 1 BETA SUBCOMPLEX, 4"/>
    <property type="match status" value="1"/>
</dbReference>
<protein>
    <submittedName>
        <fullName evidence="1">Uncharacterized protein</fullName>
    </submittedName>
</protein>
<dbReference type="RefSeq" id="XP_066919874.1">
    <property type="nucleotide sequence ID" value="XM_067063773.1"/>
</dbReference>
<evidence type="ECO:0000313" key="2">
    <source>
        <dbReference type="Proteomes" id="UP000594262"/>
    </source>
</evidence>
<dbReference type="Proteomes" id="UP000594262">
    <property type="component" value="Unplaced"/>
</dbReference>
<dbReference type="AlphaFoldDB" id="A0A7M5UMJ2"/>